<comment type="caution">
    <text evidence="2">The sequence shown here is derived from an EMBL/GenBank/DDBJ whole genome shotgun (WGS) entry which is preliminary data.</text>
</comment>
<evidence type="ECO:0000256" key="1">
    <source>
        <dbReference type="SAM" id="MobiDB-lite"/>
    </source>
</evidence>
<organism evidence="2 3">
    <name type="scientific">Bradyrhizobium guangdongense</name>
    <dbReference type="NCBI Taxonomy" id="1325090"/>
    <lineage>
        <taxon>Bacteria</taxon>
        <taxon>Pseudomonadati</taxon>
        <taxon>Pseudomonadota</taxon>
        <taxon>Alphaproteobacteria</taxon>
        <taxon>Hyphomicrobiales</taxon>
        <taxon>Nitrobacteraceae</taxon>
        <taxon>Bradyrhizobium</taxon>
    </lineage>
</organism>
<accession>A0AA87W6B9</accession>
<evidence type="ECO:0000313" key="2">
    <source>
        <dbReference type="EMBL" id="GGI27734.1"/>
    </source>
</evidence>
<reference evidence="2" key="1">
    <citation type="journal article" date="2014" name="Int. J. Syst. Evol. Microbiol.">
        <title>Complete genome sequence of Corynebacterium casei LMG S-19264T (=DSM 44701T), isolated from a smear-ripened cheese.</title>
        <authorList>
            <consortium name="US DOE Joint Genome Institute (JGI-PGF)"/>
            <person name="Walter F."/>
            <person name="Albersmeier A."/>
            <person name="Kalinowski J."/>
            <person name="Ruckert C."/>
        </authorList>
    </citation>
    <scope>NUCLEOTIDE SEQUENCE</scope>
    <source>
        <strain evidence="2">CGMCC 1.15034</strain>
    </source>
</reference>
<evidence type="ECO:0000313" key="3">
    <source>
        <dbReference type="Proteomes" id="UP000625079"/>
    </source>
</evidence>
<dbReference type="EMBL" id="BMHC01000010">
    <property type="protein sequence ID" value="GGI27734.1"/>
    <property type="molecule type" value="Genomic_DNA"/>
</dbReference>
<feature type="region of interest" description="Disordered" evidence="1">
    <location>
        <begin position="42"/>
        <end position="70"/>
    </location>
</feature>
<dbReference type="AlphaFoldDB" id="A0AA87W6B9"/>
<reference evidence="2" key="2">
    <citation type="submission" date="2022-12" db="EMBL/GenBank/DDBJ databases">
        <authorList>
            <person name="Sun Q."/>
            <person name="Zhou Y."/>
        </authorList>
    </citation>
    <scope>NUCLEOTIDE SEQUENCE</scope>
    <source>
        <strain evidence="2">CGMCC 1.15034</strain>
    </source>
</reference>
<sequence length="70" mass="7819">MANIFVGPRKCAWGQRRGRSSNQAVKVRCAHVKMRQALDFRTETDSIGAGDPKNKQSGCKLVSRLQETSR</sequence>
<dbReference type="Proteomes" id="UP000625079">
    <property type="component" value="Unassembled WGS sequence"/>
</dbReference>
<protein>
    <submittedName>
        <fullName evidence="2">Uncharacterized protein</fullName>
    </submittedName>
</protein>
<gene>
    <name evidence="2" type="ORF">GCM10010987_45880</name>
</gene>
<proteinExistence type="predicted"/>
<name>A0AA87W6B9_9BRAD</name>